<dbReference type="InterPro" id="IPR015424">
    <property type="entry name" value="PyrdxlP-dep_Trfase"/>
</dbReference>
<evidence type="ECO:0000256" key="4">
    <source>
        <dbReference type="ARBA" id="ARBA00022898"/>
    </source>
</evidence>
<dbReference type="Pfam" id="PF14392">
    <property type="entry name" value="zf-CCHC_4"/>
    <property type="match status" value="1"/>
</dbReference>
<evidence type="ECO:0000256" key="6">
    <source>
        <dbReference type="SAM" id="MobiDB-lite"/>
    </source>
</evidence>
<dbReference type="Proteomes" id="UP000596661">
    <property type="component" value="Chromosome 2"/>
</dbReference>
<feature type="region of interest" description="Disordered" evidence="6">
    <location>
        <begin position="436"/>
        <end position="462"/>
    </location>
</feature>
<sequence length="816" mass="91792">MSLWDYWIEEALSKLHSLQLLRSLRPIYLRNEPQHPTNTTSSKSSFEDEFQVFDEMHPWDRSSVEIQISDATFQNWVHHISSSGDEADSSGHVLADSETGECPRLFKKLLLFSGNDYLGLSSHPTIGKAAAKAALKHGMGPRGSALICGYTNYHRLLESCLADLKKKEDCLLCPTGFAANMAVMVTLGNVSSLLASGSKPLQHERVAIFSDAFNHASIIDGMPNKLDLTMQDLLDHTSNLRVVDEDGWEVYEDRETKEQYDAITGLAGEIIELQQEDVTKIALNGFFWFKVWISIDKPICPGFLFPCSGGRVWLSFRYERLPFMCFSCGRVGHDYRTCARNPVQITYGDGKSSAAYGAWLKIEEGPSGGRERKTQGRASGDDLGRNRTLGKLLDSVGSGRSNKDQSLGNSILVFEWSQDKDQGDERLPRINNPQQIMGQIEGDGGSGSKKRAGSWDSLNLGDGMNKQPGKRIHMEGSNLQLESKQGKSIERGEWIDIHITFVNEIGDGSSGPKRGRKKKLVARKNNKFLPWGISFIADLTSRVTLEAANAVELGRDMNILIWNVQGLGNPWTLKTLSSHVKEHHPGMIFLFETRLKEEAMERIQIVLSFDGYFVVAAKGKSGGLALLWKDPWERFTGFYGSPDPGGRKSSWQLLERLRNLSQGAWICGAISYCNFKEIWMDGGGFTWCNGRQNNLAFEKLDRVLANPEWFTRIWASKVTLLPWWNSDHRPLKISFNKDQQLSTKDPKWRSRFHYEKAWAGKRSAGRLLNRLGLMFPIGVRLTGFGGELIIVVRCSTTGIKLKKRTWVQKLRNSKRN</sequence>
<dbReference type="GO" id="GO:0009102">
    <property type="term" value="P:biotin biosynthetic process"/>
    <property type="evidence" value="ECO:0007669"/>
    <property type="project" value="TreeGrafter"/>
</dbReference>
<dbReference type="GO" id="GO:0003676">
    <property type="term" value="F:nucleic acid binding"/>
    <property type="evidence" value="ECO:0007669"/>
    <property type="project" value="InterPro"/>
</dbReference>
<keyword evidence="9" id="KW-1185">Reference proteome</keyword>
<evidence type="ECO:0000256" key="3">
    <source>
        <dbReference type="ARBA" id="ARBA00022679"/>
    </source>
</evidence>
<reference evidence="8" key="1">
    <citation type="submission" date="2018-11" db="EMBL/GenBank/DDBJ databases">
        <authorList>
            <person name="Grassa J C."/>
        </authorList>
    </citation>
    <scope>NUCLEOTIDE SEQUENCE [LARGE SCALE GENOMIC DNA]</scope>
</reference>
<comment type="similarity">
    <text evidence="2">Belongs to the class-II pyridoxal-phosphate-dependent aminotransferase family. BioF subfamily.</text>
</comment>
<dbReference type="InterPro" id="IPR036691">
    <property type="entry name" value="Endo/exonu/phosph_ase_sf"/>
</dbReference>
<evidence type="ECO:0000256" key="1">
    <source>
        <dbReference type="ARBA" id="ARBA00001933"/>
    </source>
</evidence>
<dbReference type="Gramene" id="evm.model.02.132">
    <property type="protein sequence ID" value="cds.evm.model.02.132"/>
    <property type="gene ID" value="evm.TU.02.132"/>
</dbReference>
<evidence type="ECO:0000313" key="9">
    <source>
        <dbReference type="Proteomes" id="UP000596661"/>
    </source>
</evidence>
<dbReference type="AlphaFoldDB" id="A0A803NT62"/>
<dbReference type="GO" id="GO:0016740">
    <property type="term" value="F:transferase activity"/>
    <property type="evidence" value="ECO:0007669"/>
    <property type="project" value="UniProtKB-KW"/>
</dbReference>
<feature type="compositionally biased region" description="Basic and acidic residues" evidence="6">
    <location>
        <begin position="366"/>
        <end position="385"/>
    </location>
</feature>
<dbReference type="InterPro" id="IPR001878">
    <property type="entry name" value="Znf_CCHC"/>
</dbReference>
<dbReference type="InterPro" id="IPR050087">
    <property type="entry name" value="AON_synthase_class-II"/>
</dbReference>
<dbReference type="GO" id="GO:0008270">
    <property type="term" value="F:zinc ion binding"/>
    <property type="evidence" value="ECO:0007669"/>
    <property type="project" value="UniProtKB-KW"/>
</dbReference>
<evidence type="ECO:0000256" key="2">
    <source>
        <dbReference type="ARBA" id="ARBA00010008"/>
    </source>
</evidence>
<accession>A0A803NT62</accession>
<organism evidence="8 9">
    <name type="scientific">Cannabis sativa</name>
    <name type="common">Hemp</name>
    <name type="synonym">Marijuana</name>
    <dbReference type="NCBI Taxonomy" id="3483"/>
    <lineage>
        <taxon>Eukaryota</taxon>
        <taxon>Viridiplantae</taxon>
        <taxon>Streptophyta</taxon>
        <taxon>Embryophyta</taxon>
        <taxon>Tracheophyta</taxon>
        <taxon>Spermatophyta</taxon>
        <taxon>Magnoliopsida</taxon>
        <taxon>eudicotyledons</taxon>
        <taxon>Gunneridae</taxon>
        <taxon>Pentapetalae</taxon>
        <taxon>rosids</taxon>
        <taxon>fabids</taxon>
        <taxon>Rosales</taxon>
        <taxon>Cannabaceae</taxon>
        <taxon>Cannabis</taxon>
    </lineage>
</organism>
<keyword evidence="5" id="KW-0863">Zinc-finger</keyword>
<comment type="cofactor">
    <cofactor evidence="1">
        <name>pyridoxal 5'-phosphate</name>
        <dbReference type="ChEBI" id="CHEBI:597326"/>
    </cofactor>
</comment>
<dbReference type="PANTHER" id="PTHR13693">
    <property type="entry name" value="CLASS II AMINOTRANSFERASE/8-AMINO-7-OXONONANOATE SYNTHASE"/>
    <property type="match status" value="1"/>
</dbReference>
<dbReference type="Gene3D" id="3.40.640.10">
    <property type="entry name" value="Type I PLP-dependent aspartate aminotransferase-like (Major domain)"/>
    <property type="match status" value="1"/>
</dbReference>
<evidence type="ECO:0000256" key="5">
    <source>
        <dbReference type="PROSITE-ProRule" id="PRU00047"/>
    </source>
</evidence>
<dbReference type="PROSITE" id="PS50158">
    <property type="entry name" value="ZF_CCHC"/>
    <property type="match status" value="1"/>
</dbReference>
<feature type="domain" description="CCHC-type" evidence="7">
    <location>
        <begin position="325"/>
        <end position="338"/>
    </location>
</feature>
<keyword evidence="5" id="KW-0862">Zinc</keyword>
<feature type="region of interest" description="Disordered" evidence="6">
    <location>
        <begin position="366"/>
        <end position="386"/>
    </location>
</feature>
<proteinExistence type="inferred from homology"/>
<dbReference type="InterPro" id="IPR025836">
    <property type="entry name" value="Zn_knuckle_CX2CX4HX4C"/>
</dbReference>
<protein>
    <recommendedName>
        <fullName evidence="7">CCHC-type domain-containing protein</fullName>
    </recommendedName>
</protein>
<keyword evidence="5" id="KW-0479">Metal-binding</keyword>
<reference evidence="8" key="2">
    <citation type="submission" date="2021-03" db="UniProtKB">
        <authorList>
            <consortium name="EnsemblPlants"/>
        </authorList>
    </citation>
    <scope>IDENTIFICATION</scope>
</reference>
<keyword evidence="4" id="KW-0663">Pyridoxal phosphate</keyword>
<keyword evidence="3" id="KW-0808">Transferase</keyword>
<evidence type="ECO:0000313" key="8">
    <source>
        <dbReference type="EnsemblPlants" id="cds.evm.model.02.132"/>
    </source>
</evidence>
<dbReference type="SUPFAM" id="SSF56219">
    <property type="entry name" value="DNase I-like"/>
    <property type="match status" value="1"/>
</dbReference>
<dbReference type="EMBL" id="UZAU01000089">
    <property type="status" value="NOT_ANNOTATED_CDS"/>
    <property type="molecule type" value="Genomic_DNA"/>
</dbReference>
<dbReference type="Gene3D" id="3.60.10.10">
    <property type="entry name" value="Endonuclease/exonuclease/phosphatase"/>
    <property type="match status" value="1"/>
</dbReference>
<dbReference type="EnsemblPlants" id="evm.model.02.132">
    <property type="protein sequence ID" value="cds.evm.model.02.132"/>
    <property type="gene ID" value="evm.TU.02.132"/>
</dbReference>
<dbReference type="PANTHER" id="PTHR13693:SF77">
    <property type="entry name" value="8-AMINO-7-OXONONANOATE SYNTHASE"/>
    <property type="match status" value="1"/>
</dbReference>
<name>A0A803NT62_CANSA</name>
<evidence type="ECO:0000259" key="7">
    <source>
        <dbReference type="PROSITE" id="PS50158"/>
    </source>
</evidence>
<dbReference type="InterPro" id="IPR015421">
    <property type="entry name" value="PyrdxlP-dep_Trfase_major"/>
</dbReference>
<dbReference type="SUPFAM" id="SSF53383">
    <property type="entry name" value="PLP-dependent transferases"/>
    <property type="match status" value="1"/>
</dbReference>